<protein>
    <submittedName>
        <fullName evidence="1">Uncharacterized protein</fullName>
    </submittedName>
</protein>
<sequence length="137" mass="15930">MDPQGHVLGKGMAEMLSHSLRWALTMCNVLCHPRCIVWPSNRHTYCAPVKTADGSRCQHMQTEYTACEYRESRYSVQGQEHVGKKTKIQQCKKYKEGKKINKMKHDEEEKNFGDIERLVKNMNIAKHTSKRNQKGNH</sequence>
<reference evidence="1 2" key="1">
    <citation type="submission" date="2021-06" db="EMBL/GenBank/DDBJ databases">
        <title>Caerostris darwini draft genome.</title>
        <authorList>
            <person name="Kono N."/>
            <person name="Arakawa K."/>
        </authorList>
    </citation>
    <scope>NUCLEOTIDE SEQUENCE [LARGE SCALE GENOMIC DNA]</scope>
</reference>
<evidence type="ECO:0000313" key="2">
    <source>
        <dbReference type="Proteomes" id="UP001054837"/>
    </source>
</evidence>
<gene>
    <name evidence="1" type="ORF">CDAR_527991</name>
</gene>
<keyword evidence="2" id="KW-1185">Reference proteome</keyword>
<accession>A0AAV4QT93</accession>
<comment type="caution">
    <text evidence="1">The sequence shown here is derived from an EMBL/GenBank/DDBJ whole genome shotgun (WGS) entry which is preliminary data.</text>
</comment>
<dbReference type="AlphaFoldDB" id="A0AAV4QT93"/>
<dbReference type="EMBL" id="BPLQ01005055">
    <property type="protein sequence ID" value="GIY12472.1"/>
    <property type="molecule type" value="Genomic_DNA"/>
</dbReference>
<evidence type="ECO:0000313" key="1">
    <source>
        <dbReference type="EMBL" id="GIY12472.1"/>
    </source>
</evidence>
<dbReference type="Proteomes" id="UP001054837">
    <property type="component" value="Unassembled WGS sequence"/>
</dbReference>
<organism evidence="1 2">
    <name type="scientific">Caerostris darwini</name>
    <dbReference type="NCBI Taxonomy" id="1538125"/>
    <lineage>
        <taxon>Eukaryota</taxon>
        <taxon>Metazoa</taxon>
        <taxon>Ecdysozoa</taxon>
        <taxon>Arthropoda</taxon>
        <taxon>Chelicerata</taxon>
        <taxon>Arachnida</taxon>
        <taxon>Araneae</taxon>
        <taxon>Araneomorphae</taxon>
        <taxon>Entelegynae</taxon>
        <taxon>Araneoidea</taxon>
        <taxon>Araneidae</taxon>
        <taxon>Caerostris</taxon>
    </lineage>
</organism>
<name>A0AAV4QT93_9ARAC</name>
<proteinExistence type="predicted"/>